<sequence length="54" mass="6055">MRMYKMIAAVGTVMMGISSFVTCLSDSAFISNIGNVFLLLSIVIMTYAFFHWQP</sequence>
<protein>
    <submittedName>
        <fullName evidence="2">Uncharacterized protein</fullName>
    </submittedName>
</protein>
<dbReference type="RefSeq" id="WP_168164737.1">
    <property type="nucleotide sequence ID" value="NZ_JAJFDX010000006.1"/>
</dbReference>
<comment type="caution">
    <text evidence="2">The sequence shown here is derived from an EMBL/GenBank/DDBJ whole genome shotgun (WGS) entry which is preliminary data.</text>
</comment>
<feature type="transmembrane region" description="Helical" evidence="1">
    <location>
        <begin position="29"/>
        <end position="50"/>
    </location>
</feature>
<dbReference type="Proteomes" id="UP001454086">
    <property type="component" value="Unassembled WGS sequence"/>
</dbReference>
<keyword evidence="1" id="KW-1133">Transmembrane helix</keyword>
<keyword evidence="1" id="KW-0812">Transmembrane</keyword>
<evidence type="ECO:0000256" key="1">
    <source>
        <dbReference type="SAM" id="Phobius"/>
    </source>
</evidence>
<name>A0ABV1D3E2_9FIRM</name>
<evidence type="ECO:0000313" key="2">
    <source>
        <dbReference type="EMBL" id="MEQ2424263.1"/>
    </source>
</evidence>
<dbReference type="EMBL" id="JBBMFM010000011">
    <property type="protein sequence ID" value="MEQ2424263.1"/>
    <property type="molecule type" value="Genomic_DNA"/>
</dbReference>
<reference evidence="2 3" key="1">
    <citation type="submission" date="2024-03" db="EMBL/GenBank/DDBJ databases">
        <title>Human intestinal bacterial collection.</title>
        <authorList>
            <person name="Pauvert C."/>
            <person name="Hitch T.C.A."/>
            <person name="Clavel T."/>
        </authorList>
    </citation>
    <scope>NUCLEOTIDE SEQUENCE [LARGE SCALE GENOMIC DNA]</scope>
    <source>
        <strain evidence="2 3">CLA-SR-H021</strain>
    </source>
</reference>
<gene>
    <name evidence="2" type="ORF">WMQ36_04700</name>
</gene>
<accession>A0ABV1D3E2</accession>
<keyword evidence="1" id="KW-0472">Membrane</keyword>
<evidence type="ECO:0000313" key="3">
    <source>
        <dbReference type="Proteomes" id="UP001454086"/>
    </source>
</evidence>
<organism evidence="2 3">
    <name type="scientific">Enterocloster hominis</name>
    <name type="common">ex Hitch et al. 2024</name>
    <dbReference type="NCBI Taxonomy" id="1917870"/>
    <lineage>
        <taxon>Bacteria</taxon>
        <taxon>Bacillati</taxon>
        <taxon>Bacillota</taxon>
        <taxon>Clostridia</taxon>
        <taxon>Lachnospirales</taxon>
        <taxon>Lachnospiraceae</taxon>
        <taxon>Enterocloster</taxon>
    </lineage>
</organism>
<keyword evidence="3" id="KW-1185">Reference proteome</keyword>
<proteinExistence type="predicted"/>